<feature type="transmembrane region" description="Helical" evidence="1">
    <location>
        <begin position="116"/>
        <end position="138"/>
    </location>
</feature>
<dbReference type="InterPro" id="IPR010266">
    <property type="entry name" value="NnrS"/>
</dbReference>
<feature type="transmembrane region" description="Helical" evidence="1">
    <location>
        <begin position="269"/>
        <end position="295"/>
    </location>
</feature>
<feature type="transmembrane region" description="Helical" evidence="1">
    <location>
        <begin position="334"/>
        <end position="355"/>
    </location>
</feature>
<gene>
    <name evidence="2" type="ORF">C8J28_11326</name>
</gene>
<protein>
    <submittedName>
        <fullName evidence="2">Uncharacterized protein involved in response to NO</fullName>
    </submittedName>
</protein>
<feature type="transmembrane region" description="Helical" evidence="1">
    <location>
        <begin position="145"/>
        <end position="165"/>
    </location>
</feature>
<reference evidence="2 3" key="1">
    <citation type="submission" date="2018-04" db="EMBL/GenBank/DDBJ databases">
        <title>Genomic Encyclopedia of Type Strains, Phase III (KMG-III): the genomes of soil and plant-associated and newly described type strains.</title>
        <authorList>
            <person name="Whitman W."/>
        </authorList>
    </citation>
    <scope>NUCLEOTIDE SEQUENCE [LARGE SCALE GENOMIC DNA]</scope>
    <source>
        <strain evidence="2 3">KA25</strain>
    </source>
</reference>
<keyword evidence="1" id="KW-1133">Transmembrane helix</keyword>
<evidence type="ECO:0000313" key="2">
    <source>
        <dbReference type="EMBL" id="PTR15879.1"/>
    </source>
</evidence>
<feature type="transmembrane region" description="Helical" evidence="1">
    <location>
        <begin position="61"/>
        <end position="78"/>
    </location>
</feature>
<sequence>MASDRPRTYTGPALLSYGFRPFFLLSALFAAGAVPVWLAVWSGRIGLAGPFSPIDWHIHEMLFGYTSAVIAGFLFTAIPNWTGRMPRRGLPLAALAALWIAGRFAVAGAFGTDPLLVLVIDAGFLLAVTLMAVIEIAAGKNWKNLMVVGPVGLYLAANVLFHLEAMQQGESDIGRRLGFATVTFLIMLIGGRIIPSFTRNWLAKGGPGPLPVPFGRFDGASLLVAVGALLCWTLAPDAILTAALLALAAALHVVRLVRWRGHLVWRSPLLLMLHVAYGFLPLGLAATAAAAVGWASAPAGLHLLGIGAIGGMTLAVMMRASLGHTGRPLEAGRALSAGFACIVAAAAARTVLAATDIGGIDGYSLAAAFWTMGFAIYVGRIGPCLLRPSLGRTPSKG</sequence>
<keyword evidence="1" id="KW-0812">Transmembrane</keyword>
<dbReference type="EMBL" id="QAOT01000013">
    <property type="protein sequence ID" value="PTR15879.1"/>
    <property type="molecule type" value="Genomic_DNA"/>
</dbReference>
<dbReference type="OrthoDB" id="9770040at2"/>
<keyword evidence="3" id="KW-1185">Reference proteome</keyword>
<evidence type="ECO:0000256" key="1">
    <source>
        <dbReference type="SAM" id="Phobius"/>
    </source>
</evidence>
<dbReference type="AlphaFoldDB" id="A0A2T5K0H1"/>
<evidence type="ECO:0000313" key="3">
    <source>
        <dbReference type="Proteomes" id="UP000244060"/>
    </source>
</evidence>
<organism evidence="2 3">
    <name type="scientific">Cereibacter azotoformans</name>
    <dbReference type="NCBI Taxonomy" id="43057"/>
    <lineage>
        <taxon>Bacteria</taxon>
        <taxon>Pseudomonadati</taxon>
        <taxon>Pseudomonadota</taxon>
        <taxon>Alphaproteobacteria</taxon>
        <taxon>Rhodobacterales</taxon>
        <taxon>Paracoccaceae</taxon>
        <taxon>Cereibacter</taxon>
    </lineage>
</organism>
<dbReference type="Proteomes" id="UP000244060">
    <property type="component" value="Unassembled WGS sequence"/>
</dbReference>
<feature type="transmembrane region" description="Helical" evidence="1">
    <location>
        <begin position="367"/>
        <end position="386"/>
    </location>
</feature>
<proteinExistence type="predicted"/>
<feature type="transmembrane region" description="Helical" evidence="1">
    <location>
        <begin position="301"/>
        <end position="322"/>
    </location>
</feature>
<dbReference type="Pfam" id="PF05940">
    <property type="entry name" value="NnrS"/>
    <property type="match status" value="1"/>
</dbReference>
<keyword evidence="1" id="KW-0472">Membrane</keyword>
<accession>A0A2T5K0H1</accession>
<feature type="transmembrane region" description="Helical" evidence="1">
    <location>
        <begin position="21"/>
        <end position="41"/>
    </location>
</feature>
<name>A0A2T5K0H1_9RHOB</name>
<feature type="transmembrane region" description="Helical" evidence="1">
    <location>
        <begin position="238"/>
        <end position="257"/>
    </location>
</feature>
<feature type="transmembrane region" description="Helical" evidence="1">
    <location>
        <begin position="214"/>
        <end position="232"/>
    </location>
</feature>
<comment type="caution">
    <text evidence="2">The sequence shown here is derived from an EMBL/GenBank/DDBJ whole genome shotgun (WGS) entry which is preliminary data.</text>
</comment>
<feature type="transmembrane region" description="Helical" evidence="1">
    <location>
        <begin position="177"/>
        <end position="194"/>
    </location>
</feature>
<feature type="transmembrane region" description="Helical" evidence="1">
    <location>
        <begin position="90"/>
        <end position="110"/>
    </location>
</feature>
<dbReference type="RefSeq" id="WP_108221381.1">
    <property type="nucleotide sequence ID" value="NZ_QAOT01000013.1"/>
</dbReference>